<dbReference type="KEGG" id="vg:5758792"/>
<dbReference type="InterPro" id="IPR036388">
    <property type="entry name" value="WH-like_DNA-bd_sf"/>
</dbReference>
<feature type="compositionally biased region" description="Acidic residues" evidence="1">
    <location>
        <begin position="12"/>
        <end position="33"/>
    </location>
</feature>
<dbReference type="EMBL" id="EU030938">
    <property type="protein sequence ID" value="ABV26207.1"/>
    <property type="molecule type" value="Genomic_DNA"/>
</dbReference>
<accession>A8TKI5</accession>
<reference evidence="2 3" key="1">
    <citation type="journal article" date="2008" name="Microbiology">
        <title>Evidence for the horizontal transfer of an integrase gene from a fusellovirus to a pRN-like plasmid within a single strain of Sulfolobus and the implications for plasmid survival.</title>
        <authorList>
            <person name="Peng X."/>
        </authorList>
    </citation>
    <scope>NUCLEOTIDE SEQUENCE</scope>
</reference>
<protein>
    <submittedName>
        <fullName evidence="2">Putative transcription regulator MarR family</fullName>
    </submittedName>
</protein>
<feature type="region of interest" description="Disordered" evidence="1">
    <location>
        <begin position="1"/>
        <end position="33"/>
    </location>
</feature>
<dbReference type="SUPFAM" id="SSF46785">
    <property type="entry name" value="Winged helix' DNA-binding domain"/>
    <property type="match status" value="1"/>
</dbReference>
<evidence type="ECO:0000313" key="3">
    <source>
        <dbReference type="Proteomes" id="UP000000782"/>
    </source>
</evidence>
<name>A8TKI5_9VIRU</name>
<dbReference type="RefSeq" id="YP_001552198.1">
    <property type="nucleotide sequence ID" value="NC_009986.1"/>
</dbReference>
<dbReference type="GeneID" id="5758792"/>
<dbReference type="Proteomes" id="UP000000782">
    <property type="component" value="Segment"/>
</dbReference>
<dbReference type="InterPro" id="IPR036390">
    <property type="entry name" value="WH_DNA-bd_sf"/>
</dbReference>
<evidence type="ECO:0000313" key="2">
    <source>
        <dbReference type="EMBL" id="ABV26207.1"/>
    </source>
</evidence>
<organism evidence="2 3">
    <name type="scientific">Sulfolobus spindle-shaped virus 4</name>
    <dbReference type="NCBI Taxonomy" id="459290"/>
    <lineage>
        <taxon>Viruses</taxon>
        <taxon>Viruses incertae sedis</taxon>
        <taxon>Fuselloviridae</taxon>
        <taxon>Alphafusellovirus</taxon>
        <taxon>Alphafusellovirus arnavatnense</taxon>
    </lineage>
</organism>
<dbReference type="OrthoDB" id="33147at10239"/>
<evidence type="ECO:0000256" key="1">
    <source>
        <dbReference type="SAM" id="MobiDB-lite"/>
    </source>
</evidence>
<proteinExistence type="predicted"/>
<sequence length="143" mass="17205">MNINEELVVEERVEEEEEERVEEDEELVEDDEERVEDEVVPRYSAKSLIEVLNELRYLYHKENKELKILLILYRSNKGINADKFKELLRTNGKYAKRYLNNLVNYGLVERYRVNGDIRIYYKLTEKGKIVAELILNLFRGEIF</sequence>
<keyword evidence="3" id="KW-1185">Reference proteome</keyword>
<dbReference type="Gene3D" id="1.10.10.10">
    <property type="entry name" value="Winged helix-like DNA-binding domain superfamily/Winged helix DNA-binding domain"/>
    <property type="match status" value="1"/>
</dbReference>